<dbReference type="GO" id="GO:0003700">
    <property type="term" value="F:DNA-binding transcription factor activity"/>
    <property type="evidence" value="ECO:0007669"/>
    <property type="project" value="TreeGrafter"/>
</dbReference>
<dbReference type="Gene3D" id="1.10.10.10">
    <property type="entry name" value="Winged helix-like DNA-binding domain superfamily/Winged helix DNA-binding domain"/>
    <property type="match status" value="1"/>
</dbReference>
<dbReference type="Pfam" id="PF09339">
    <property type="entry name" value="HTH_IclR"/>
    <property type="match status" value="1"/>
</dbReference>
<gene>
    <name evidence="6" type="ORF">AM592_01215</name>
</gene>
<dbReference type="InterPro" id="IPR014757">
    <property type="entry name" value="Tscrpt_reg_IclR_C"/>
</dbReference>
<evidence type="ECO:0008006" key="8">
    <source>
        <dbReference type="Google" id="ProtNLM"/>
    </source>
</evidence>
<dbReference type="InterPro" id="IPR036390">
    <property type="entry name" value="WH_DNA-bd_sf"/>
</dbReference>
<dbReference type="STRING" id="1441095.AM592_01215"/>
<dbReference type="PATRIC" id="fig|1441095.3.peg.269"/>
<dbReference type="GO" id="GO:0003677">
    <property type="term" value="F:DNA binding"/>
    <property type="evidence" value="ECO:0007669"/>
    <property type="project" value="UniProtKB-KW"/>
</dbReference>
<dbReference type="SUPFAM" id="SSF46785">
    <property type="entry name" value="Winged helix' DNA-binding domain"/>
    <property type="match status" value="1"/>
</dbReference>
<evidence type="ECO:0000256" key="3">
    <source>
        <dbReference type="ARBA" id="ARBA00023163"/>
    </source>
</evidence>
<dbReference type="Gene3D" id="3.30.450.40">
    <property type="match status" value="1"/>
</dbReference>
<feature type="domain" description="IclR-ED" evidence="5">
    <location>
        <begin position="65"/>
        <end position="257"/>
    </location>
</feature>
<dbReference type="EMBL" id="CP012600">
    <property type="protein sequence ID" value="ALC80372.1"/>
    <property type="molecule type" value="Genomic_DNA"/>
</dbReference>
<dbReference type="PROSITE" id="PS51077">
    <property type="entry name" value="HTH_ICLR"/>
    <property type="match status" value="1"/>
</dbReference>
<dbReference type="InterPro" id="IPR005471">
    <property type="entry name" value="Tscrpt_reg_IclR_N"/>
</dbReference>
<name>A0A0M3R8W0_9BACI</name>
<dbReference type="PANTHER" id="PTHR30136:SF19">
    <property type="entry name" value="DNA-BINDING TRANSCRIPTIONAL REPRESSOR YIAJ"/>
    <property type="match status" value="1"/>
</dbReference>
<keyword evidence="3" id="KW-0804">Transcription</keyword>
<sequence length="257" mass="29293">MEWLDRLTAVMDLISESPAEGIGISELSRITGLSKGTVHRMLKSMQSHRLVEQLPQNKQYTLGPKAMLWGSQFLRGQDPIGLLGQYCEKISNQTGLYSYLCRYEDEQVYCTYTHQPSHLRNKYFVHVGQRMPFHCSAASKVILAFQLDVLIEEILQNVSFTEYTPYTIKKPDVLKDELLEIRKTKIGCCLQELEIGVSALSAPIFHNDHHTRISLSLVGETSQIDQEKDKIISQLLQVSDEASEHLRSMHQLSSIQL</sequence>
<dbReference type="PROSITE" id="PS51078">
    <property type="entry name" value="ICLR_ED"/>
    <property type="match status" value="1"/>
</dbReference>
<protein>
    <recommendedName>
        <fullName evidence="8">IclR family transcriptional regulator</fullName>
    </recommendedName>
</protein>
<dbReference type="AlphaFoldDB" id="A0A0M3R8W0"/>
<dbReference type="OrthoDB" id="9791752at2"/>
<dbReference type="InterPro" id="IPR050707">
    <property type="entry name" value="HTH_MetabolicPath_Reg"/>
</dbReference>
<reference evidence="7" key="1">
    <citation type="submission" date="2015-08" db="EMBL/GenBank/DDBJ databases">
        <title>Genome sequencing project for genomic taxonomy and phylogenomics of Bacillus-like bacteria.</title>
        <authorList>
            <person name="Liu B."/>
            <person name="Wang J."/>
            <person name="Zhu Y."/>
            <person name="Liu G."/>
            <person name="Chen Q."/>
            <person name="Chen Z."/>
            <person name="Lan J."/>
            <person name="Che J."/>
            <person name="Ge C."/>
            <person name="Shi H."/>
            <person name="Pan Z."/>
            <person name="Liu X."/>
        </authorList>
    </citation>
    <scope>NUCLEOTIDE SEQUENCE [LARGE SCALE GENOMIC DNA]</scope>
    <source>
        <strain evidence="7">FJAT-4402</strain>
    </source>
</reference>
<keyword evidence="7" id="KW-1185">Reference proteome</keyword>
<evidence type="ECO:0000313" key="6">
    <source>
        <dbReference type="EMBL" id="ALC80372.1"/>
    </source>
</evidence>
<evidence type="ECO:0000256" key="2">
    <source>
        <dbReference type="ARBA" id="ARBA00023125"/>
    </source>
</evidence>
<feature type="domain" description="HTH iclR-type" evidence="4">
    <location>
        <begin position="1"/>
        <end position="64"/>
    </location>
</feature>
<dbReference type="GO" id="GO:0045892">
    <property type="term" value="P:negative regulation of DNA-templated transcription"/>
    <property type="evidence" value="ECO:0007669"/>
    <property type="project" value="UniProtKB-ARBA"/>
</dbReference>
<dbReference type="PANTHER" id="PTHR30136">
    <property type="entry name" value="HELIX-TURN-HELIX TRANSCRIPTIONAL REGULATOR, ICLR FAMILY"/>
    <property type="match status" value="1"/>
</dbReference>
<organism evidence="6 7">
    <name type="scientific">Bacillus gobiensis</name>
    <dbReference type="NCBI Taxonomy" id="1441095"/>
    <lineage>
        <taxon>Bacteria</taxon>
        <taxon>Bacillati</taxon>
        <taxon>Bacillota</taxon>
        <taxon>Bacilli</taxon>
        <taxon>Bacillales</taxon>
        <taxon>Bacillaceae</taxon>
        <taxon>Bacillus</taxon>
    </lineage>
</organism>
<proteinExistence type="predicted"/>
<dbReference type="InterPro" id="IPR029016">
    <property type="entry name" value="GAF-like_dom_sf"/>
</dbReference>
<accession>A0A0M3R8W0</accession>
<dbReference type="Pfam" id="PF01614">
    <property type="entry name" value="IclR_C"/>
    <property type="match status" value="1"/>
</dbReference>
<reference evidence="6 7" key="2">
    <citation type="journal article" date="2016" name="Int. J. Syst. Evol. Microbiol.">
        <title>Bacillus gobiensis sp. nov., isolated from a soil sample.</title>
        <authorList>
            <person name="Liu B."/>
            <person name="Liu G.H."/>
            <person name="Cetin S."/>
            <person name="Schumann P."/>
            <person name="Pan Z.Z."/>
            <person name="Chen Q.Q."/>
        </authorList>
    </citation>
    <scope>NUCLEOTIDE SEQUENCE [LARGE SCALE GENOMIC DNA]</scope>
    <source>
        <strain evidence="6 7">FJAT-4402</strain>
    </source>
</reference>
<evidence type="ECO:0000259" key="5">
    <source>
        <dbReference type="PROSITE" id="PS51078"/>
    </source>
</evidence>
<dbReference type="Proteomes" id="UP000067625">
    <property type="component" value="Chromosome"/>
</dbReference>
<dbReference type="SMART" id="SM00346">
    <property type="entry name" value="HTH_ICLR"/>
    <property type="match status" value="1"/>
</dbReference>
<keyword evidence="2" id="KW-0238">DNA-binding</keyword>
<dbReference type="InterPro" id="IPR036388">
    <property type="entry name" value="WH-like_DNA-bd_sf"/>
</dbReference>
<evidence type="ECO:0000313" key="7">
    <source>
        <dbReference type="Proteomes" id="UP000067625"/>
    </source>
</evidence>
<evidence type="ECO:0000259" key="4">
    <source>
        <dbReference type="PROSITE" id="PS51077"/>
    </source>
</evidence>
<dbReference type="RefSeq" id="WP_053602097.1">
    <property type="nucleotide sequence ID" value="NZ_CP012600.1"/>
</dbReference>
<dbReference type="SUPFAM" id="SSF55781">
    <property type="entry name" value="GAF domain-like"/>
    <property type="match status" value="1"/>
</dbReference>
<evidence type="ECO:0000256" key="1">
    <source>
        <dbReference type="ARBA" id="ARBA00023015"/>
    </source>
</evidence>
<keyword evidence="1" id="KW-0805">Transcription regulation</keyword>